<proteinExistence type="predicted"/>
<name>A0AC35FWR2_9BILA</name>
<organism evidence="1 2">
    <name type="scientific">Panagrolaimus sp. PS1159</name>
    <dbReference type="NCBI Taxonomy" id="55785"/>
    <lineage>
        <taxon>Eukaryota</taxon>
        <taxon>Metazoa</taxon>
        <taxon>Ecdysozoa</taxon>
        <taxon>Nematoda</taxon>
        <taxon>Chromadorea</taxon>
        <taxon>Rhabditida</taxon>
        <taxon>Tylenchina</taxon>
        <taxon>Panagrolaimomorpha</taxon>
        <taxon>Panagrolaimoidea</taxon>
        <taxon>Panagrolaimidae</taxon>
        <taxon>Panagrolaimus</taxon>
    </lineage>
</organism>
<evidence type="ECO:0000313" key="2">
    <source>
        <dbReference type="WBParaSite" id="PS1159_v2.g21204.t1"/>
    </source>
</evidence>
<accession>A0AC35FWR2</accession>
<dbReference type="Proteomes" id="UP000887580">
    <property type="component" value="Unplaced"/>
</dbReference>
<dbReference type="WBParaSite" id="PS1159_v2.g21204.t1">
    <property type="protein sequence ID" value="PS1159_v2.g21204.t1"/>
    <property type="gene ID" value="PS1159_v2.g21204"/>
</dbReference>
<evidence type="ECO:0000313" key="1">
    <source>
        <dbReference type="Proteomes" id="UP000887580"/>
    </source>
</evidence>
<sequence>MITFNNDGMFRQRFAFKAPVMDYILQNLKPIHLIKLYQCCKYFYAKFRRNIIRHLDIVPLGQPEALDPTNCAISAWNPALSTFKDCWITDSLTNKAGIFFLPQFSHCYIKKLESLNGIRWSGYKKLAKAETIEELNIAECLYFPVEYGYDMYAPVENIIAEVPNAKSIVISNAHFTEESCEALLSINRNVKFSKFILRNITPRRLFKFELFKEFILKNAEPECNVRIDYELFDEDDVGACELNEYLLQLGECYSEIIKLDLEMKNNLENML</sequence>
<protein>
    <submittedName>
        <fullName evidence="2">Maturase K</fullName>
    </submittedName>
</protein>
<reference evidence="2" key="1">
    <citation type="submission" date="2022-11" db="UniProtKB">
        <authorList>
            <consortium name="WormBaseParasite"/>
        </authorList>
    </citation>
    <scope>IDENTIFICATION</scope>
</reference>